<comment type="caution">
    <text evidence="9">The sequence shown here is derived from an EMBL/GenBank/DDBJ whole genome shotgun (WGS) entry which is preliminary data.</text>
</comment>
<keyword evidence="3" id="KW-0819">tRNA processing</keyword>
<keyword evidence="5" id="KW-0479">Metal-binding</keyword>
<keyword evidence="10" id="KW-1185">Reference proteome</keyword>
<feature type="domain" description="Poly A polymerase head" evidence="8">
    <location>
        <begin position="83"/>
        <end position="123"/>
    </location>
</feature>
<gene>
    <name evidence="9" type="ORF">C6I21_02630</name>
</gene>
<evidence type="ECO:0000256" key="3">
    <source>
        <dbReference type="ARBA" id="ARBA00022694"/>
    </source>
</evidence>
<reference evidence="9 10" key="1">
    <citation type="submission" date="2018-03" db="EMBL/GenBank/DDBJ databases">
        <title>Bacillus urumqiensis sp. nov., a moderately haloalkaliphilic bacterium isolated from a salt lake.</title>
        <authorList>
            <person name="Zhao B."/>
            <person name="Liao Z."/>
        </authorList>
    </citation>
    <scope>NUCLEOTIDE SEQUENCE [LARGE SCALE GENOMIC DNA]</scope>
    <source>
        <strain evidence="9 10">BZ-SZ-XJ18</strain>
    </source>
</reference>
<evidence type="ECO:0000313" key="9">
    <source>
        <dbReference type="EMBL" id="PRO66837.1"/>
    </source>
</evidence>
<dbReference type="OrthoDB" id="9805698at2"/>
<dbReference type="InterPro" id="IPR050264">
    <property type="entry name" value="Bact_CCA-adding_enz_type3_sf"/>
</dbReference>
<dbReference type="Gene3D" id="1.10.3090.10">
    <property type="entry name" value="cca-adding enzyme, domain 2"/>
    <property type="match status" value="1"/>
</dbReference>
<name>A0A2P6MKM3_ALKUR</name>
<keyword evidence="4" id="KW-0548">Nucleotidyltransferase</keyword>
<evidence type="ECO:0000256" key="2">
    <source>
        <dbReference type="ARBA" id="ARBA00022679"/>
    </source>
</evidence>
<dbReference type="Gene3D" id="3.30.460.10">
    <property type="entry name" value="Beta Polymerase, domain 2"/>
    <property type="match status" value="1"/>
</dbReference>
<comment type="similarity">
    <text evidence="7">Belongs to the tRNA nucleotidyltransferase/poly(A) polymerase family.</text>
</comment>
<evidence type="ECO:0000259" key="8">
    <source>
        <dbReference type="Pfam" id="PF01743"/>
    </source>
</evidence>
<protein>
    <recommendedName>
        <fullName evidence="8">Poly A polymerase head domain-containing protein</fullName>
    </recommendedName>
</protein>
<accession>A0A2P6MKM3</accession>
<keyword evidence="7" id="KW-0694">RNA-binding</keyword>
<dbReference type="InterPro" id="IPR043519">
    <property type="entry name" value="NT_sf"/>
</dbReference>
<evidence type="ECO:0000313" key="10">
    <source>
        <dbReference type="Proteomes" id="UP000243650"/>
    </source>
</evidence>
<keyword evidence="6" id="KW-0460">Magnesium</keyword>
<proteinExistence type="inferred from homology"/>
<dbReference type="EMBL" id="PVNS01000002">
    <property type="protein sequence ID" value="PRO66837.1"/>
    <property type="molecule type" value="Genomic_DNA"/>
</dbReference>
<dbReference type="GO" id="GO:0016779">
    <property type="term" value="F:nucleotidyltransferase activity"/>
    <property type="evidence" value="ECO:0007669"/>
    <property type="project" value="UniProtKB-KW"/>
</dbReference>
<evidence type="ECO:0000256" key="4">
    <source>
        <dbReference type="ARBA" id="ARBA00022695"/>
    </source>
</evidence>
<evidence type="ECO:0000256" key="7">
    <source>
        <dbReference type="RuleBase" id="RU003953"/>
    </source>
</evidence>
<dbReference type="AlphaFoldDB" id="A0A2P6MKM3"/>
<evidence type="ECO:0000256" key="6">
    <source>
        <dbReference type="ARBA" id="ARBA00022842"/>
    </source>
</evidence>
<dbReference type="Proteomes" id="UP000243650">
    <property type="component" value="Unassembled WGS sequence"/>
</dbReference>
<dbReference type="GO" id="GO:0046872">
    <property type="term" value="F:metal ion binding"/>
    <property type="evidence" value="ECO:0007669"/>
    <property type="project" value="UniProtKB-KW"/>
</dbReference>
<evidence type="ECO:0000256" key="1">
    <source>
        <dbReference type="ARBA" id="ARBA00001946"/>
    </source>
</evidence>
<dbReference type="GO" id="GO:0008033">
    <property type="term" value="P:tRNA processing"/>
    <property type="evidence" value="ECO:0007669"/>
    <property type="project" value="UniProtKB-KW"/>
</dbReference>
<evidence type="ECO:0000256" key="5">
    <source>
        <dbReference type="ARBA" id="ARBA00022723"/>
    </source>
</evidence>
<dbReference type="PANTHER" id="PTHR46173">
    <property type="entry name" value="CCA TRNA NUCLEOTIDYLTRANSFERASE 1, MITOCHONDRIAL"/>
    <property type="match status" value="1"/>
</dbReference>
<dbReference type="SUPFAM" id="SSF81891">
    <property type="entry name" value="Poly A polymerase C-terminal region-like"/>
    <property type="match status" value="1"/>
</dbReference>
<sequence length="209" mass="23141">MNRLDLAVLELKRLKEAGIDAWIAGGAVRDMLTGSVPRDVDLVIRTDELALRSLYSRMHRVGRKHPVFLIFPWNEAVEVTLLQSDIQTDLLRRDFTWNAMALDAEKRLIDPAGGAEDLHQRRLTAPGDAVEKIKDDPVRILRAVRFSLQYDGEIAADLFSCDGRAGTASQNDSIRADCTGARTDTILMLELHAVGAVFYVDQRGVVSGG</sequence>
<dbReference type="RefSeq" id="WP_105957873.1">
    <property type="nucleotide sequence ID" value="NZ_PVNS01000002.1"/>
</dbReference>
<dbReference type="Pfam" id="PF01743">
    <property type="entry name" value="PolyA_pol"/>
    <property type="match status" value="1"/>
</dbReference>
<organism evidence="9 10">
    <name type="scientific">Alkalicoccus urumqiensis</name>
    <name type="common">Bacillus urumqiensis</name>
    <dbReference type="NCBI Taxonomy" id="1548213"/>
    <lineage>
        <taxon>Bacteria</taxon>
        <taxon>Bacillati</taxon>
        <taxon>Bacillota</taxon>
        <taxon>Bacilli</taxon>
        <taxon>Bacillales</taxon>
        <taxon>Bacillaceae</taxon>
        <taxon>Alkalicoccus</taxon>
    </lineage>
</organism>
<comment type="cofactor">
    <cofactor evidence="1">
        <name>Mg(2+)</name>
        <dbReference type="ChEBI" id="CHEBI:18420"/>
    </cofactor>
</comment>
<dbReference type="InterPro" id="IPR002646">
    <property type="entry name" value="PolA_pol_head_dom"/>
</dbReference>
<keyword evidence="2 7" id="KW-0808">Transferase</keyword>
<dbReference type="SUPFAM" id="SSF81301">
    <property type="entry name" value="Nucleotidyltransferase"/>
    <property type="match status" value="1"/>
</dbReference>
<dbReference type="PANTHER" id="PTHR46173:SF1">
    <property type="entry name" value="CCA TRNA NUCLEOTIDYLTRANSFERASE 1, MITOCHONDRIAL"/>
    <property type="match status" value="1"/>
</dbReference>
<dbReference type="GO" id="GO:0000049">
    <property type="term" value="F:tRNA binding"/>
    <property type="evidence" value="ECO:0007669"/>
    <property type="project" value="TreeGrafter"/>
</dbReference>